<dbReference type="SUPFAM" id="SSF49344">
    <property type="entry name" value="CBD9-like"/>
    <property type="match status" value="1"/>
</dbReference>
<sequence>GIKSAVHYNGTLNNSKDRDQSWSIEMAIPIKSLVVFGEDIQPKNGSVWKLNFSRVYWDTKTTNGSYEKLKKPEHNWVWSPIGVINMHFPERWGNLIFHEEGKEKPEIPKEKYTSKKPPGICTIWKIFTSIKIKNTAKNLRN</sequence>
<organism evidence="1">
    <name type="scientific">uncultured Chitinophaga sp</name>
    <dbReference type="NCBI Taxonomy" id="339340"/>
    <lineage>
        <taxon>Bacteria</taxon>
        <taxon>Pseudomonadati</taxon>
        <taxon>Bacteroidota</taxon>
        <taxon>Chitinophagia</taxon>
        <taxon>Chitinophagales</taxon>
        <taxon>Chitinophagaceae</taxon>
        <taxon>Chitinophaga</taxon>
        <taxon>environmental samples</taxon>
    </lineage>
</organism>
<dbReference type="EMBL" id="KF122411">
    <property type="protein sequence ID" value="AIA89707.1"/>
    <property type="molecule type" value="Genomic_DNA"/>
</dbReference>
<reference evidence="1" key="1">
    <citation type="journal article" date="2013" name="Environ. Microbiol.">
        <title>Seasonally variable intestinal metagenomes of the red palm weevil (Rhynchophorus ferrugineus).</title>
        <authorList>
            <person name="Jia S."/>
            <person name="Zhang X."/>
            <person name="Zhang G."/>
            <person name="Yin A."/>
            <person name="Zhang S."/>
            <person name="Li F."/>
            <person name="Wang L."/>
            <person name="Zhao D."/>
            <person name="Yun Q."/>
            <person name="Tala"/>
            <person name="Wang J."/>
            <person name="Sun G."/>
            <person name="Baabdullah M."/>
            <person name="Yu X."/>
            <person name="Hu S."/>
            <person name="Al-Mssallem I.S."/>
            <person name="Yu J."/>
        </authorList>
    </citation>
    <scope>NUCLEOTIDE SEQUENCE</scope>
</reference>
<accession>A0A060C436</accession>
<dbReference type="PANTHER" id="PTHR35532">
    <property type="entry name" value="SIMILAR TO POLYHYDROXYALKANOATE DEPOLYMERASE"/>
    <property type="match status" value="1"/>
</dbReference>
<dbReference type="PANTHER" id="PTHR35532:SF5">
    <property type="entry name" value="CARBOHYDRATE-BINDING DOMAIN-CONTAINING PROTEIN"/>
    <property type="match status" value="1"/>
</dbReference>
<dbReference type="Gene3D" id="2.60.40.1190">
    <property type="match status" value="1"/>
</dbReference>
<dbReference type="AlphaFoldDB" id="A0A060C436"/>
<feature type="non-terminal residue" evidence="1">
    <location>
        <position position="1"/>
    </location>
</feature>
<protein>
    <submittedName>
        <fullName evidence="1">CAZy families CBM9 protein</fullName>
    </submittedName>
</protein>
<evidence type="ECO:0000313" key="1">
    <source>
        <dbReference type="EMBL" id="AIA89707.1"/>
    </source>
</evidence>
<proteinExistence type="predicted"/>
<dbReference type="CDD" id="cd09620">
    <property type="entry name" value="CBM9_like_3"/>
    <property type="match status" value="1"/>
</dbReference>
<name>A0A060C436_9BACT</name>